<feature type="compositionally biased region" description="Basic and acidic residues" evidence="1">
    <location>
        <begin position="449"/>
        <end position="465"/>
    </location>
</feature>
<dbReference type="OrthoDB" id="273840at2759"/>
<dbReference type="AlphaFoldDB" id="A0A3Q8IGL1"/>
<organism evidence="2 3">
    <name type="scientific">Leishmania donovani</name>
    <dbReference type="NCBI Taxonomy" id="5661"/>
    <lineage>
        <taxon>Eukaryota</taxon>
        <taxon>Discoba</taxon>
        <taxon>Euglenozoa</taxon>
        <taxon>Kinetoplastea</taxon>
        <taxon>Metakinetoplastina</taxon>
        <taxon>Trypanosomatida</taxon>
        <taxon>Trypanosomatidae</taxon>
        <taxon>Leishmaniinae</taxon>
        <taxon>Leishmania</taxon>
    </lineage>
</organism>
<feature type="region of interest" description="Disordered" evidence="1">
    <location>
        <begin position="702"/>
        <end position="731"/>
    </location>
</feature>
<feature type="region of interest" description="Disordered" evidence="1">
    <location>
        <begin position="1022"/>
        <end position="1046"/>
    </location>
</feature>
<proteinExistence type="predicted"/>
<feature type="compositionally biased region" description="Basic residues" evidence="1">
    <location>
        <begin position="340"/>
        <end position="354"/>
    </location>
</feature>
<keyword evidence="3" id="KW-1185">Reference proteome</keyword>
<feature type="compositionally biased region" description="Low complexity" evidence="1">
    <location>
        <begin position="964"/>
        <end position="976"/>
    </location>
</feature>
<feature type="compositionally biased region" description="Polar residues" evidence="1">
    <location>
        <begin position="954"/>
        <end position="963"/>
    </location>
</feature>
<feature type="compositionally biased region" description="Polar residues" evidence="1">
    <location>
        <begin position="982"/>
        <end position="994"/>
    </location>
</feature>
<evidence type="ECO:0000313" key="2">
    <source>
        <dbReference type="EMBL" id="AYU83214.1"/>
    </source>
</evidence>
<dbReference type="Proteomes" id="UP000274082">
    <property type="component" value="Chromosome 35"/>
</dbReference>
<dbReference type="EMBL" id="CP029534">
    <property type="protein sequence ID" value="AYU83214.1"/>
    <property type="molecule type" value="Genomic_DNA"/>
</dbReference>
<feature type="region of interest" description="Disordered" evidence="1">
    <location>
        <begin position="170"/>
        <end position="203"/>
    </location>
</feature>
<feature type="region of interest" description="Disordered" evidence="1">
    <location>
        <begin position="909"/>
        <end position="1006"/>
    </location>
</feature>
<feature type="compositionally biased region" description="Basic and acidic residues" evidence="1">
    <location>
        <begin position="849"/>
        <end position="868"/>
    </location>
</feature>
<feature type="region of interest" description="Disordered" evidence="1">
    <location>
        <begin position="326"/>
        <end position="385"/>
    </location>
</feature>
<evidence type="ECO:0000256" key="1">
    <source>
        <dbReference type="SAM" id="MobiDB-lite"/>
    </source>
</evidence>
<dbReference type="VEuPathDB" id="TriTrypDB:LDHU3_35.5360"/>
<sequence length="1106" mass="118934">MSLFTQRGRVEVSSGDSEPDSIASTVVDSADELIEGLARMALAGHYSGGPRAYETNQLLQGRGMSRRPREVAETGLSMGSSRQVMPTPCAITTPPAYQACARSNRQGGAFVSPCTARDMDEAENDARAFEKMYRHLAREYLRGNSSVYHAVSEAETAGCVEHDSVARRGIAGPSLSMKPSPACKPRRKPDEQAQSRLLKPNQAQLARQVEKYERCKRRDEEARRYPKPVRVPAEAVKRGTRLFLEAQARADNVKLAQEAQARQKAAQETKECTFHPSVSAYAARFAAGGAYYPLESRLEDQAAHDEKRLRMRLERMVEREKECTFKPTLSPGTEELMSSLRRRRRQRWHHRRSFRTPETGERARSNRSRRASPPRHEPFEPGERLYRDGGERLLRQQVRLQRAAAEEQRHVVGGGLTLSHADAQQLADRFTAWAAARAANREELRIALEQQERETPRAAAKREATAGRGGGALRSRSSSNSKGPTTAPRFAQLARSGSGSAYPAATDASAPLPLKINNDFASPAGSMRAYVENDNLAASRVPSDRACSPWLPSDAVCPATATSSPRSLAAPAACPAANVSVHKELLRIRLGALFYKYAVSPTANAVCLAQVKQQVRCYYPEDSGIAAALASSFADRQQPITKTEFMAALARYVAQYGIQPWCLPHRSDPNAIVAVPYSPSDSSAADSAGAVTSNGLVSSGDSLGAMDGDAPVSTPPWGRGTGAVSSAPGRRSEIGCSVVAPATAHASEGASDEKPARTHIYTVPVQADCSPPTSAPATVTPSCAAKASVANTAATLRREASAGKSREPRCGSSQSRVASKDTPPTKIPTAAADFVRGYEDHVQRRRRAVDRARAASEAGQKKASEECTFRPTLTPRSVVLSEMNMEKRMAYARELQLRRPDLYSLSSSVLGARSDDDGLPRAAPSQRDARACDALASTQTPPPTPSTKHPSVSLSSTSPQLDFSPSFELSSPSCSTPRHDSGNVSSKPAATPSPSHEEQFPGEAGTRRAVAKLEQLLSDVAGKERSTQPAQEGARAPPPYPPVHAGVSSVAHDGATTATDGTDVTQTLSTAPLSCFFATKPAQAVLCAEEKHLESRHTVKAARVAN</sequence>
<dbReference type="VEuPathDB" id="TriTrypDB:LdCL_350046500"/>
<feature type="compositionally biased region" description="Basic and acidic residues" evidence="1">
    <location>
        <begin position="796"/>
        <end position="809"/>
    </location>
</feature>
<name>A0A3Q8IGL1_LEIDO</name>
<accession>A0A3Q8IGL1</accession>
<feature type="compositionally biased region" description="Low complexity" evidence="1">
    <location>
        <begin position="473"/>
        <end position="483"/>
    </location>
</feature>
<gene>
    <name evidence="2" type="ORF">LdCL_350046500</name>
</gene>
<protein>
    <submittedName>
        <fullName evidence="2">Uncharacterized protein</fullName>
    </submittedName>
</protein>
<feature type="compositionally biased region" description="Basic and acidic residues" evidence="1">
    <location>
        <begin position="374"/>
        <end position="385"/>
    </location>
</feature>
<feature type="region of interest" description="Disordered" evidence="1">
    <location>
        <begin position="449"/>
        <end position="488"/>
    </location>
</feature>
<feature type="region of interest" description="Disordered" evidence="1">
    <location>
        <begin position="795"/>
        <end position="828"/>
    </location>
</feature>
<dbReference type="VEuPathDB" id="TriTrypDB:LdBPK_354140.1"/>
<reference evidence="2 3" key="1">
    <citation type="journal article" date="2018" name="Sci. Rep.">
        <title>A complete Leishmania donovani reference genome identifies novel genetic variations associated with virulence.</title>
        <authorList>
            <person name="Lypaczewski P."/>
            <person name="Hoshizaki J."/>
            <person name="Zhang W.-W."/>
            <person name="McCall L.-I."/>
            <person name="Torcivia-Rodriguez J."/>
            <person name="Simonyan V."/>
            <person name="Kaur A."/>
            <person name="Dewar K."/>
            <person name="Matlashewski G."/>
        </authorList>
    </citation>
    <scope>NUCLEOTIDE SEQUENCE [LARGE SCALE GENOMIC DNA]</scope>
    <source>
        <strain evidence="2 3">LdCL</strain>
    </source>
</reference>
<feature type="region of interest" description="Disordered" evidence="1">
    <location>
        <begin position="846"/>
        <end position="869"/>
    </location>
</feature>
<evidence type="ECO:0000313" key="3">
    <source>
        <dbReference type="Proteomes" id="UP000274082"/>
    </source>
</evidence>
<feature type="region of interest" description="Disordered" evidence="1">
    <location>
        <begin position="1"/>
        <end position="22"/>
    </location>
</feature>